<dbReference type="Proteomes" id="UP000323142">
    <property type="component" value="Unassembled WGS sequence"/>
</dbReference>
<dbReference type="InterPro" id="IPR050832">
    <property type="entry name" value="Bact_Acetyltransf"/>
</dbReference>
<proteinExistence type="predicted"/>
<dbReference type="PROSITE" id="PS51186">
    <property type="entry name" value="GNAT"/>
    <property type="match status" value="1"/>
</dbReference>
<dbReference type="PANTHER" id="PTHR43877:SF1">
    <property type="entry name" value="ACETYLTRANSFERASE"/>
    <property type="match status" value="1"/>
</dbReference>
<dbReference type="RefSeq" id="WP_149818257.1">
    <property type="nucleotide sequence ID" value="NZ_VUOA01000023.1"/>
</dbReference>
<dbReference type="AlphaFoldDB" id="A0A5B2VC72"/>
<accession>A0A5B2VC72</accession>
<evidence type="ECO:0000259" key="3">
    <source>
        <dbReference type="PROSITE" id="PS51186"/>
    </source>
</evidence>
<keyword evidence="1 4" id="KW-0808">Transferase</keyword>
<dbReference type="GO" id="GO:0016747">
    <property type="term" value="F:acyltransferase activity, transferring groups other than amino-acyl groups"/>
    <property type="evidence" value="ECO:0007669"/>
    <property type="project" value="InterPro"/>
</dbReference>
<evidence type="ECO:0000256" key="2">
    <source>
        <dbReference type="ARBA" id="ARBA00023315"/>
    </source>
</evidence>
<dbReference type="InterPro" id="IPR000182">
    <property type="entry name" value="GNAT_dom"/>
</dbReference>
<name>A0A5B2VC72_9HYPH</name>
<keyword evidence="5" id="KW-1185">Reference proteome</keyword>
<reference evidence="4 5" key="2">
    <citation type="submission" date="2019-09" db="EMBL/GenBank/DDBJ databases">
        <authorList>
            <person name="Jin C."/>
        </authorList>
    </citation>
    <scope>NUCLEOTIDE SEQUENCE [LARGE SCALE GENOMIC DNA]</scope>
    <source>
        <strain evidence="4 5">BN140002</strain>
    </source>
</reference>
<evidence type="ECO:0000313" key="5">
    <source>
        <dbReference type="Proteomes" id="UP000323142"/>
    </source>
</evidence>
<keyword evidence="2" id="KW-0012">Acyltransferase</keyword>
<dbReference type="EMBL" id="VUOA01000023">
    <property type="protein sequence ID" value="KAA2236721.1"/>
    <property type="molecule type" value="Genomic_DNA"/>
</dbReference>
<gene>
    <name evidence="4" type="ORF">F0L46_13210</name>
</gene>
<feature type="domain" description="N-acetyltransferase" evidence="3">
    <location>
        <begin position="5"/>
        <end position="145"/>
    </location>
</feature>
<comment type="caution">
    <text evidence="4">The sequence shown here is derived from an EMBL/GenBank/DDBJ whole genome shotgun (WGS) entry which is preliminary data.</text>
</comment>
<organism evidence="4 5">
    <name type="scientific">Salinarimonas soli</name>
    <dbReference type="NCBI Taxonomy" id="1638099"/>
    <lineage>
        <taxon>Bacteria</taxon>
        <taxon>Pseudomonadati</taxon>
        <taxon>Pseudomonadota</taxon>
        <taxon>Alphaproteobacteria</taxon>
        <taxon>Hyphomicrobiales</taxon>
        <taxon>Salinarimonadaceae</taxon>
        <taxon>Salinarimonas</taxon>
    </lineage>
</organism>
<dbReference type="InterPro" id="IPR016181">
    <property type="entry name" value="Acyl_CoA_acyltransferase"/>
</dbReference>
<dbReference type="Pfam" id="PF00583">
    <property type="entry name" value="Acetyltransf_1"/>
    <property type="match status" value="1"/>
</dbReference>
<dbReference type="OrthoDB" id="9799154at2"/>
<dbReference type="PANTHER" id="PTHR43877">
    <property type="entry name" value="AMINOALKYLPHOSPHONATE N-ACETYLTRANSFERASE-RELATED-RELATED"/>
    <property type="match status" value="1"/>
</dbReference>
<protein>
    <submittedName>
        <fullName evidence="4">GNAT family N-acetyltransferase</fullName>
    </submittedName>
</protein>
<dbReference type="SUPFAM" id="SSF55729">
    <property type="entry name" value="Acyl-CoA N-acyltransferases (Nat)"/>
    <property type="match status" value="1"/>
</dbReference>
<evidence type="ECO:0000313" key="4">
    <source>
        <dbReference type="EMBL" id="KAA2236721.1"/>
    </source>
</evidence>
<evidence type="ECO:0000256" key="1">
    <source>
        <dbReference type="ARBA" id="ARBA00022679"/>
    </source>
</evidence>
<sequence length="159" mass="17138">MGSTHALRPYRDADAPACAGVFDRAWHAGHPYAPRVIDEAVFLRETAGRRLIVAACGADRVLGFAGVHVPGAFVHHLYVDPPRAGGGIGRDLLAAALQLAGGRASLKCRLRNERALRFYEREGWTRGETGFEGGEPWIRLLSPGPRPLPSLHSGPFAPI</sequence>
<reference evidence="4 5" key="1">
    <citation type="submission" date="2019-09" db="EMBL/GenBank/DDBJ databases">
        <title>Salinarimonas rosea gen. nov., sp. nov., a new member of the a-2 subgroup of the Proteobacteria.</title>
        <authorList>
            <person name="Liu J."/>
        </authorList>
    </citation>
    <scope>NUCLEOTIDE SEQUENCE [LARGE SCALE GENOMIC DNA]</scope>
    <source>
        <strain evidence="4 5">BN140002</strain>
    </source>
</reference>
<dbReference type="Gene3D" id="3.40.630.30">
    <property type="match status" value="1"/>
</dbReference>